<feature type="transmembrane region" description="Helical" evidence="1">
    <location>
        <begin position="143"/>
        <end position="158"/>
    </location>
</feature>
<evidence type="ECO:0000259" key="2">
    <source>
        <dbReference type="Pfam" id="PF00487"/>
    </source>
</evidence>
<dbReference type="Pfam" id="PF00487">
    <property type="entry name" value="FA_desaturase"/>
    <property type="match status" value="1"/>
</dbReference>
<accession>A0A845SSC8</accession>
<keyword evidence="4" id="KW-1185">Reference proteome</keyword>
<evidence type="ECO:0000313" key="3">
    <source>
        <dbReference type="EMBL" id="NDL64005.1"/>
    </source>
</evidence>
<dbReference type="InterPro" id="IPR005804">
    <property type="entry name" value="FA_desaturase_dom"/>
</dbReference>
<dbReference type="GO" id="GO:0008610">
    <property type="term" value="P:lipid biosynthetic process"/>
    <property type="evidence" value="ECO:0007669"/>
    <property type="project" value="UniProtKB-ARBA"/>
</dbReference>
<organism evidence="3 4">
    <name type="scientific">Acerihabitans arboris</name>
    <dbReference type="NCBI Taxonomy" id="2691583"/>
    <lineage>
        <taxon>Bacteria</taxon>
        <taxon>Pseudomonadati</taxon>
        <taxon>Pseudomonadota</taxon>
        <taxon>Gammaproteobacteria</taxon>
        <taxon>Enterobacterales</taxon>
        <taxon>Pectobacteriaceae</taxon>
        <taxon>Acerihabitans</taxon>
    </lineage>
</organism>
<gene>
    <name evidence="3" type="ORF">GRH90_14765</name>
</gene>
<dbReference type="PANTHER" id="PTHR19353">
    <property type="entry name" value="FATTY ACID DESATURASE 2"/>
    <property type="match status" value="1"/>
</dbReference>
<evidence type="ECO:0000256" key="1">
    <source>
        <dbReference type="SAM" id="Phobius"/>
    </source>
</evidence>
<dbReference type="GO" id="GO:0016717">
    <property type="term" value="F:oxidoreductase activity, acting on paired donors, with oxidation of a pair of donors resulting in the reduction of molecular oxygen to two molecules of water"/>
    <property type="evidence" value="ECO:0007669"/>
    <property type="project" value="TreeGrafter"/>
</dbReference>
<feature type="domain" description="Fatty acid desaturase" evidence="2">
    <location>
        <begin position="13"/>
        <end position="256"/>
    </location>
</feature>
<protein>
    <submittedName>
        <fullName evidence="3">Fatty acid desaturase</fullName>
    </submittedName>
</protein>
<name>A0A845SSC8_9GAMM</name>
<dbReference type="InterPro" id="IPR012171">
    <property type="entry name" value="Fatty_acid_desaturase"/>
</dbReference>
<reference evidence="3 4" key="1">
    <citation type="submission" date="2019-12" db="EMBL/GenBank/DDBJ databases">
        <authorList>
            <person name="Lee S.D."/>
        </authorList>
    </citation>
    <scope>NUCLEOTIDE SEQUENCE [LARGE SCALE GENOMIC DNA]</scope>
    <source>
        <strain evidence="3 4">SAP-6</strain>
    </source>
</reference>
<comment type="caution">
    <text evidence="3">The sequence shown here is derived from an EMBL/GenBank/DDBJ whole genome shotgun (WGS) entry which is preliminary data.</text>
</comment>
<dbReference type="GO" id="GO:0016020">
    <property type="term" value="C:membrane"/>
    <property type="evidence" value="ECO:0007669"/>
    <property type="project" value="TreeGrafter"/>
</dbReference>
<keyword evidence="1" id="KW-1133">Transmembrane helix</keyword>
<dbReference type="EMBL" id="WUBS01000010">
    <property type="protein sequence ID" value="NDL64005.1"/>
    <property type="molecule type" value="Genomic_DNA"/>
</dbReference>
<dbReference type="AlphaFoldDB" id="A0A845SSC8"/>
<evidence type="ECO:0000313" key="4">
    <source>
        <dbReference type="Proteomes" id="UP000461443"/>
    </source>
</evidence>
<dbReference type="PANTHER" id="PTHR19353:SF19">
    <property type="entry name" value="DELTA(5) FATTY ACID DESATURASE C-RELATED"/>
    <property type="match status" value="1"/>
</dbReference>
<proteinExistence type="predicted"/>
<sequence length="280" mass="32233">MAICIYGILALEHWLPRLFPQGLLGLAFAHGVELQHQALHHTGFRSRRANHYAGFLLGLPMLVSYSAYRDSHLFHHQALGRPDDEEFFKHDKTSGSPLRHKVKHIFMLPHFYCQLLKFTDACKGRAFPLKIAAGDAAMIRKEYLLMGGVFFTAALGSLAAGSDIFIQCWLVPLFFVAAPVHSLIEFPEHYGCDRFGARVFDNTRTIHTHPIISWFTNGNNYHVEHHALPSLPMEQLAWVHHQMKGEMRYYCHSYAAFYRQVISQAWTRRRHAKTNSHQEK</sequence>
<dbReference type="RefSeq" id="WP_162366724.1">
    <property type="nucleotide sequence ID" value="NZ_WUBS01000010.1"/>
</dbReference>
<dbReference type="Proteomes" id="UP000461443">
    <property type="component" value="Unassembled WGS sequence"/>
</dbReference>
<reference evidence="3 4" key="2">
    <citation type="submission" date="2020-02" db="EMBL/GenBank/DDBJ databases">
        <title>The new genus of Enterobacteriales.</title>
        <authorList>
            <person name="Kim I.S."/>
        </authorList>
    </citation>
    <scope>NUCLEOTIDE SEQUENCE [LARGE SCALE GENOMIC DNA]</scope>
    <source>
        <strain evidence="3 4">SAP-6</strain>
    </source>
</reference>
<keyword evidence="1" id="KW-0812">Transmembrane</keyword>
<keyword evidence="1" id="KW-0472">Membrane</keyword>